<organism evidence="8 9">
    <name type="scientific">Hypericibacter adhaerens</name>
    <dbReference type="NCBI Taxonomy" id="2602016"/>
    <lineage>
        <taxon>Bacteria</taxon>
        <taxon>Pseudomonadati</taxon>
        <taxon>Pseudomonadota</taxon>
        <taxon>Alphaproteobacteria</taxon>
        <taxon>Rhodospirillales</taxon>
        <taxon>Dongiaceae</taxon>
        <taxon>Hypericibacter</taxon>
    </lineage>
</organism>
<keyword evidence="9" id="KW-1185">Reference proteome</keyword>
<dbReference type="PANTHER" id="PTHR22911:SF6">
    <property type="entry name" value="SOLUTE CARRIER FAMILY 35 MEMBER G1"/>
    <property type="match status" value="1"/>
</dbReference>
<keyword evidence="3 6" id="KW-0812">Transmembrane</keyword>
<feature type="transmembrane region" description="Helical" evidence="6">
    <location>
        <begin position="244"/>
        <end position="264"/>
    </location>
</feature>
<gene>
    <name evidence="8" type="ORF">FRZ61_49220</name>
</gene>
<evidence type="ECO:0000256" key="5">
    <source>
        <dbReference type="ARBA" id="ARBA00023136"/>
    </source>
</evidence>
<keyword evidence="4 6" id="KW-1133">Transmembrane helix</keyword>
<dbReference type="Proteomes" id="UP000325797">
    <property type="component" value="Chromosome"/>
</dbReference>
<dbReference type="Gene3D" id="1.10.3730.20">
    <property type="match status" value="1"/>
</dbReference>
<name>A0A5J6N4W7_9PROT</name>
<protein>
    <submittedName>
        <fullName evidence="8">Membrane protein</fullName>
    </submittedName>
</protein>
<feature type="transmembrane region" description="Helical" evidence="6">
    <location>
        <begin position="188"/>
        <end position="210"/>
    </location>
</feature>
<evidence type="ECO:0000256" key="2">
    <source>
        <dbReference type="ARBA" id="ARBA00009853"/>
    </source>
</evidence>
<dbReference type="GO" id="GO:0016020">
    <property type="term" value="C:membrane"/>
    <property type="evidence" value="ECO:0007669"/>
    <property type="project" value="UniProtKB-SubCell"/>
</dbReference>
<evidence type="ECO:0000256" key="4">
    <source>
        <dbReference type="ARBA" id="ARBA00022989"/>
    </source>
</evidence>
<feature type="domain" description="EamA" evidence="7">
    <location>
        <begin position="17"/>
        <end position="148"/>
    </location>
</feature>
<feature type="transmembrane region" description="Helical" evidence="6">
    <location>
        <begin position="104"/>
        <end position="125"/>
    </location>
</feature>
<feature type="domain" description="EamA" evidence="7">
    <location>
        <begin position="157"/>
        <end position="286"/>
    </location>
</feature>
<evidence type="ECO:0000256" key="6">
    <source>
        <dbReference type="SAM" id="Phobius"/>
    </source>
</evidence>
<accession>A0A5J6N4W7</accession>
<keyword evidence="5 6" id="KW-0472">Membrane</keyword>
<dbReference type="KEGG" id="hadh:FRZ61_49220"/>
<dbReference type="EMBL" id="CP042582">
    <property type="protein sequence ID" value="QEX24978.1"/>
    <property type="molecule type" value="Genomic_DNA"/>
</dbReference>
<feature type="transmembrane region" description="Helical" evidence="6">
    <location>
        <begin position="46"/>
        <end position="69"/>
    </location>
</feature>
<feature type="transmembrane region" description="Helical" evidence="6">
    <location>
        <begin position="158"/>
        <end position="176"/>
    </location>
</feature>
<evidence type="ECO:0000256" key="1">
    <source>
        <dbReference type="ARBA" id="ARBA00004141"/>
    </source>
</evidence>
<evidence type="ECO:0000313" key="8">
    <source>
        <dbReference type="EMBL" id="QEX24978.1"/>
    </source>
</evidence>
<dbReference type="InterPro" id="IPR037185">
    <property type="entry name" value="EmrE-like"/>
</dbReference>
<comment type="similarity">
    <text evidence="2">Belongs to the drug/metabolite transporter (DMT) superfamily. 10 TMS drug/metabolite exporter (DME) (TC 2.A.7.3) family.</text>
</comment>
<dbReference type="PANTHER" id="PTHR22911">
    <property type="entry name" value="ACYL-MALONYL CONDENSING ENZYME-RELATED"/>
    <property type="match status" value="1"/>
</dbReference>
<proteinExistence type="inferred from homology"/>
<feature type="transmembrane region" description="Helical" evidence="6">
    <location>
        <begin position="270"/>
        <end position="287"/>
    </location>
</feature>
<dbReference type="AlphaFoldDB" id="A0A5J6N4W7"/>
<dbReference type="SUPFAM" id="SSF103481">
    <property type="entry name" value="Multidrug resistance efflux transporter EmrE"/>
    <property type="match status" value="2"/>
</dbReference>
<reference evidence="8 9" key="1">
    <citation type="submission" date="2019-08" db="EMBL/GenBank/DDBJ databases">
        <title>Hyperibacter terrae gen. nov., sp. nov. and Hyperibacter viscosus sp. nov., two new members in the family Rhodospirillaceae isolated from the rhizosphere of Hypericum perforatum.</title>
        <authorList>
            <person name="Noviana Z."/>
        </authorList>
    </citation>
    <scope>NUCLEOTIDE SEQUENCE [LARGE SCALE GENOMIC DNA]</scope>
    <source>
        <strain evidence="8 9">R5959</strain>
    </source>
</reference>
<feature type="transmembrane region" description="Helical" evidence="6">
    <location>
        <begin position="216"/>
        <end position="237"/>
    </location>
</feature>
<evidence type="ECO:0000259" key="7">
    <source>
        <dbReference type="Pfam" id="PF00892"/>
    </source>
</evidence>
<feature type="transmembrane region" description="Helical" evidence="6">
    <location>
        <begin position="20"/>
        <end position="40"/>
    </location>
</feature>
<feature type="transmembrane region" description="Helical" evidence="6">
    <location>
        <begin position="81"/>
        <end position="98"/>
    </location>
</feature>
<comment type="subcellular location">
    <subcellularLocation>
        <location evidence="1">Membrane</location>
        <topology evidence="1">Multi-pass membrane protein</topology>
    </subcellularLocation>
</comment>
<evidence type="ECO:0000313" key="9">
    <source>
        <dbReference type="Proteomes" id="UP000325797"/>
    </source>
</evidence>
<dbReference type="Pfam" id="PF00892">
    <property type="entry name" value="EamA"/>
    <property type="match status" value="2"/>
</dbReference>
<dbReference type="InterPro" id="IPR000620">
    <property type="entry name" value="EamA_dom"/>
</dbReference>
<evidence type="ECO:0000256" key="3">
    <source>
        <dbReference type="ARBA" id="ARBA00022692"/>
    </source>
</evidence>
<sequence>MPQALEQRWMGLSGNVRGALWMIASGLIFTVMAIAIRILGHRLDSFQIAFFRCLIGFIAILPLVGAYGIDVLQTRSLKIHALRGLFGLISMFASYYAIARIPLASYTALSFTRPLFATILAVVVLHEIVRWRRWTATLVGFVGVLVMVRPGAETFNSAALFALMDSLSIAFLITLVKRLPPGETALGMMFYFGVFSTIAALPPALFVWQWPTALEWSLLILIGVLGALSQSFWIRAYRAGEASVVAPIDYLRLLFAGIAGYLAFAETVDLWTVAGAAIIVASTIYIARREARVRRAKAAEAATATGGAAAS</sequence>